<keyword evidence="3" id="KW-1185">Reference proteome</keyword>
<sequence length="449" mass="47948">MPKASQELQVLLDQWAAEAAVPGAVVGVLHGGEESVLATGVSNVDTALPVDGDTLFMIGSTSKTFTAAVVLALAEDGLLALDEPIVEYLPDLRLADPLARKTITVRHLLTHSAGFLGDVDIDTGWGTGALAAAVEQFDVLPQVFPAGAVFSYSNTGFMLAGRVAEVVADTPFEDLVRARLLEPLGMDDSMFLPWEVLTRRHAVGHTVREGVPAVAHTVGLSRAAGPAGGLWSSVRDQLSWARFFLTGQANGTPPISDSTRAALWRPQRRAALGFEEVGLSWLRTRHGDAELVRHGGNVSNLQVSEFVTLPSEGFAVTVLTNSAGGSALGPKVVDWCLENLVGLPPVESQPTLPRSPERLAHYAGRYETGELACEFTVRDGSLWARMVLGENLADSPPAFEVAFVGEDVVARAADTRRPGTRFLRDEQGQVVMAEFGGRTALRRQLTRSS</sequence>
<name>A0ABR6BVN5_9PSEU</name>
<evidence type="ECO:0000313" key="3">
    <source>
        <dbReference type="Proteomes" id="UP000517916"/>
    </source>
</evidence>
<dbReference type="Gene3D" id="3.40.710.10">
    <property type="entry name" value="DD-peptidase/beta-lactamase superfamily"/>
    <property type="match status" value="1"/>
</dbReference>
<accession>A0ABR6BVN5</accession>
<dbReference type="InterPro" id="IPR050491">
    <property type="entry name" value="AmpC-like"/>
</dbReference>
<dbReference type="InterPro" id="IPR023650">
    <property type="entry name" value="Beta-lactam_class-A_AS"/>
</dbReference>
<protein>
    <submittedName>
        <fullName evidence="2">CubicO group peptidase (Beta-lactamase class C family)</fullName>
    </submittedName>
</protein>
<evidence type="ECO:0000259" key="1">
    <source>
        <dbReference type="Pfam" id="PF00144"/>
    </source>
</evidence>
<dbReference type="Pfam" id="PF00144">
    <property type="entry name" value="Beta-lactamase"/>
    <property type="match status" value="1"/>
</dbReference>
<dbReference type="SUPFAM" id="SSF56601">
    <property type="entry name" value="beta-lactamase/transpeptidase-like"/>
    <property type="match status" value="1"/>
</dbReference>
<dbReference type="InterPro" id="IPR012338">
    <property type="entry name" value="Beta-lactam/transpept-like"/>
</dbReference>
<dbReference type="Proteomes" id="UP000517916">
    <property type="component" value="Unassembled WGS sequence"/>
</dbReference>
<proteinExistence type="predicted"/>
<reference evidence="2 3" key="1">
    <citation type="submission" date="2020-08" db="EMBL/GenBank/DDBJ databases">
        <title>Genomic Encyclopedia of Archaeal and Bacterial Type Strains, Phase II (KMG-II): from individual species to whole genera.</title>
        <authorList>
            <person name="Goeker M."/>
        </authorList>
    </citation>
    <scope>NUCLEOTIDE SEQUENCE [LARGE SCALE GENOMIC DNA]</scope>
    <source>
        <strain evidence="2 3">DSM 43850</strain>
    </source>
</reference>
<dbReference type="PROSITE" id="PS00146">
    <property type="entry name" value="BETA_LACTAMASE_A"/>
    <property type="match status" value="1"/>
</dbReference>
<dbReference type="InterPro" id="IPR001466">
    <property type="entry name" value="Beta-lactam-related"/>
</dbReference>
<dbReference type="RefSeq" id="WP_182840047.1">
    <property type="nucleotide sequence ID" value="NZ_BAAABQ010000070.1"/>
</dbReference>
<feature type="domain" description="Beta-lactamase-related" evidence="1">
    <location>
        <begin position="16"/>
        <end position="325"/>
    </location>
</feature>
<dbReference type="PANTHER" id="PTHR46825">
    <property type="entry name" value="D-ALANYL-D-ALANINE-CARBOXYPEPTIDASE/ENDOPEPTIDASE AMPH"/>
    <property type="match status" value="1"/>
</dbReference>
<evidence type="ECO:0000313" key="2">
    <source>
        <dbReference type="EMBL" id="MBA8930750.1"/>
    </source>
</evidence>
<dbReference type="PANTHER" id="PTHR46825:SF9">
    <property type="entry name" value="BETA-LACTAMASE-RELATED DOMAIN-CONTAINING PROTEIN"/>
    <property type="match status" value="1"/>
</dbReference>
<organism evidence="2 3">
    <name type="scientific">Kutzneria viridogrisea</name>
    <dbReference type="NCBI Taxonomy" id="47990"/>
    <lineage>
        <taxon>Bacteria</taxon>
        <taxon>Bacillati</taxon>
        <taxon>Actinomycetota</taxon>
        <taxon>Actinomycetes</taxon>
        <taxon>Pseudonocardiales</taxon>
        <taxon>Pseudonocardiaceae</taxon>
        <taxon>Kutzneria</taxon>
    </lineage>
</organism>
<dbReference type="EMBL" id="JACJID010000007">
    <property type="protein sequence ID" value="MBA8930750.1"/>
    <property type="molecule type" value="Genomic_DNA"/>
</dbReference>
<comment type="caution">
    <text evidence="2">The sequence shown here is derived from an EMBL/GenBank/DDBJ whole genome shotgun (WGS) entry which is preliminary data.</text>
</comment>
<gene>
    <name evidence="2" type="ORF">BC739_007997</name>
</gene>